<reference evidence="2 3" key="1">
    <citation type="journal article" date="2018" name="IMA Fungus">
        <title>IMA Genome-F 9: Draft genome sequence of Annulohypoxylon stygium, Aspergillus mulundensis, Berkeleyomyces basicola (syn. Thielaviopsis basicola), Ceratocystis smalleyi, two Cercospora beticola strains, Coleophoma cylindrospora, Fusarium fracticaudum, Phialophora cf. hyalina, and Morchella septimelata.</title>
        <authorList>
            <person name="Wingfield B.D."/>
            <person name="Bills G.F."/>
            <person name="Dong Y."/>
            <person name="Huang W."/>
            <person name="Nel W.J."/>
            <person name="Swalarsk-Parry B.S."/>
            <person name="Vaghefi N."/>
            <person name="Wilken P.M."/>
            <person name="An Z."/>
            <person name="de Beer Z.W."/>
            <person name="De Vos L."/>
            <person name="Chen L."/>
            <person name="Duong T.A."/>
            <person name="Gao Y."/>
            <person name="Hammerbacher A."/>
            <person name="Kikkert J.R."/>
            <person name="Li Y."/>
            <person name="Li H."/>
            <person name="Li K."/>
            <person name="Li Q."/>
            <person name="Liu X."/>
            <person name="Ma X."/>
            <person name="Naidoo K."/>
            <person name="Pethybridge S.J."/>
            <person name="Sun J."/>
            <person name="Steenkamp E.T."/>
            <person name="van der Nest M.A."/>
            <person name="van Wyk S."/>
            <person name="Wingfield M.J."/>
            <person name="Xiong C."/>
            <person name="Yue Q."/>
            <person name="Zhang X."/>
        </authorList>
    </citation>
    <scope>NUCLEOTIDE SEQUENCE [LARGE SCALE GENOMIC DNA]</scope>
    <source>
        <strain evidence="2 3">BP6252</strain>
    </source>
</reference>
<evidence type="ECO:0000313" key="2">
    <source>
        <dbReference type="EMBL" id="RDW88726.1"/>
    </source>
</evidence>
<organism evidence="2 3">
    <name type="scientific">Coleophoma cylindrospora</name>
    <dbReference type="NCBI Taxonomy" id="1849047"/>
    <lineage>
        <taxon>Eukaryota</taxon>
        <taxon>Fungi</taxon>
        <taxon>Dikarya</taxon>
        <taxon>Ascomycota</taxon>
        <taxon>Pezizomycotina</taxon>
        <taxon>Leotiomycetes</taxon>
        <taxon>Helotiales</taxon>
        <taxon>Dermateaceae</taxon>
        <taxon>Coleophoma</taxon>
    </lineage>
</organism>
<evidence type="ECO:0000313" key="3">
    <source>
        <dbReference type="Proteomes" id="UP000256645"/>
    </source>
</evidence>
<gene>
    <name evidence="2" type="ORF">BP6252_00758</name>
</gene>
<dbReference type="InterPro" id="IPR045518">
    <property type="entry name" value="2EXR"/>
</dbReference>
<keyword evidence="3" id="KW-1185">Reference proteome</keyword>
<accession>A0A3D8SQZ2</accession>
<comment type="caution">
    <text evidence="2">The sequence shown here is derived from an EMBL/GenBank/DDBJ whole genome shotgun (WGS) entry which is preliminary data.</text>
</comment>
<dbReference type="AlphaFoldDB" id="A0A3D8SQZ2"/>
<dbReference type="Pfam" id="PF20150">
    <property type="entry name" value="2EXR"/>
    <property type="match status" value="1"/>
</dbReference>
<sequence>MARSFTLFPRLPPELRRLVWQFCLPAPRTIFMKNTRVASRSLSCRRRKVICVPSTRCPDIILLLLHLCVESRAATFAEYEVLFACRSKRDQYYRQHFFAPARDSIFIEDVRFPARSRMPHHIWPWHQNIKPSAAIYHVRKLAIGCNAWWNLWKREDTRRFLLGEGGLLMFKKLEELHIVFRIVTGHDWDAGWRSDDLNWPLPDVNIQPEPIKKVFETLGKKNAEWKVPGLKLVAWGKLAAT</sequence>
<protein>
    <recommendedName>
        <fullName evidence="1">2EXR domain-containing protein</fullName>
    </recommendedName>
</protein>
<feature type="domain" description="2EXR" evidence="1">
    <location>
        <begin position="5"/>
        <end position="105"/>
    </location>
</feature>
<dbReference type="OrthoDB" id="3448456at2759"/>
<evidence type="ECO:0000259" key="1">
    <source>
        <dbReference type="Pfam" id="PF20150"/>
    </source>
</evidence>
<dbReference type="PANTHER" id="PTHR35910">
    <property type="entry name" value="2EXR DOMAIN-CONTAINING PROTEIN"/>
    <property type="match status" value="1"/>
</dbReference>
<proteinExistence type="predicted"/>
<dbReference type="EMBL" id="PDLM01000001">
    <property type="protein sequence ID" value="RDW88726.1"/>
    <property type="molecule type" value="Genomic_DNA"/>
</dbReference>
<dbReference type="Proteomes" id="UP000256645">
    <property type="component" value="Unassembled WGS sequence"/>
</dbReference>
<name>A0A3D8SQZ2_9HELO</name>
<dbReference type="PANTHER" id="PTHR35910:SF6">
    <property type="entry name" value="2EXR DOMAIN-CONTAINING PROTEIN"/>
    <property type="match status" value="1"/>
</dbReference>